<dbReference type="GO" id="GO:0016757">
    <property type="term" value="F:glycosyltransferase activity"/>
    <property type="evidence" value="ECO:0007669"/>
    <property type="project" value="UniProtKB-KW"/>
</dbReference>
<evidence type="ECO:0000256" key="2">
    <source>
        <dbReference type="ARBA" id="ARBA00022679"/>
    </source>
</evidence>
<dbReference type="EC" id="2.4.-.-" evidence="6"/>
<feature type="domain" description="Glycosyltransferase subfamily 4-like N-terminal" evidence="4">
    <location>
        <begin position="67"/>
        <end position="160"/>
    </location>
</feature>
<evidence type="ECO:0000313" key="7">
    <source>
        <dbReference type="Proteomes" id="UP001609176"/>
    </source>
</evidence>
<reference evidence="7 8" key="1">
    <citation type="submission" date="2024-10" db="EMBL/GenBank/DDBJ databases">
        <authorList>
            <person name="Riesco R."/>
        </authorList>
    </citation>
    <scope>NUCLEOTIDE SEQUENCE [LARGE SCALE GENOMIC DNA]</scope>
    <source>
        <strain evidence="6 7">NCIMB 15448</strain>
        <strain evidence="5 8">NCIMB 15450</strain>
    </source>
</reference>
<feature type="domain" description="Glycosyl transferase family 1" evidence="3">
    <location>
        <begin position="174"/>
        <end position="336"/>
    </location>
</feature>
<evidence type="ECO:0000313" key="5">
    <source>
        <dbReference type="EMBL" id="MFH5232747.1"/>
    </source>
</evidence>
<dbReference type="CDD" id="cd03801">
    <property type="entry name" value="GT4_PimA-like"/>
    <property type="match status" value="1"/>
</dbReference>
<dbReference type="PANTHER" id="PTHR12526">
    <property type="entry name" value="GLYCOSYLTRANSFERASE"/>
    <property type="match status" value="1"/>
</dbReference>
<keyword evidence="2 6" id="KW-0808">Transferase</keyword>
<keyword evidence="8" id="KW-1185">Reference proteome</keyword>
<dbReference type="Gene3D" id="3.40.50.2000">
    <property type="entry name" value="Glycogen Phosphorylase B"/>
    <property type="match status" value="2"/>
</dbReference>
<comment type="caution">
    <text evidence="6">The sequence shown here is derived from an EMBL/GenBank/DDBJ whole genome shotgun (WGS) entry which is preliminary data.</text>
</comment>
<dbReference type="SUPFAM" id="SSF53756">
    <property type="entry name" value="UDP-Glycosyltransferase/glycogen phosphorylase"/>
    <property type="match status" value="1"/>
</dbReference>
<proteinExistence type="predicted"/>
<dbReference type="Proteomes" id="UP001609176">
    <property type="component" value="Unassembled WGS sequence"/>
</dbReference>
<dbReference type="PANTHER" id="PTHR12526:SF631">
    <property type="entry name" value="BLL6306 PROTEIN"/>
    <property type="match status" value="1"/>
</dbReference>
<protein>
    <submittedName>
        <fullName evidence="6">Glycosyltransferase family 4 protein</fullName>
        <ecNumber evidence="6">2.4.-.-</ecNumber>
    </submittedName>
</protein>
<dbReference type="Pfam" id="PF13579">
    <property type="entry name" value="Glyco_trans_4_4"/>
    <property type="match status" value="1"/>
</dbReference>
<evidence type="ECO:0000313" key="8">
    <source>
        <dbReference type="Proteomes" id="UP001609219"/>
    </source>
</evidence>
<accession>A0ABW7KPG8</accession>
<evidence type="ECO:0000259" key="3">
    <source>
        <dbReference type="Pfam" id="PF00534"/>
    </source>
</evidence>
<dbReference type="InterPro" id="IPR028098">
    <property type="entry name" value="Glyco_trans_4-like_N"/>
</dbReference>
<dbReference type="InterPro" id="IPR001296">
    <property type="entry name" value="Glyco_trans_1"/>
</dbReference>
<name>A0ABW7KPG8_9NOCA</name>
<dbReference type="Pfam" id="PF00534">
    <property type="entry name" value="Glycos_transf_1"/>
    <property type="match status" value="1"/>
</dbReference>
<evidence type="ECO:0000256" key="1">
    <source>
        <dbReference type="ARBA" id="ARBA00022676"/>
    </source>
</evidence>
<dbReference type="Proteomes" id="UP001609219">
    <property type="component" value="Unassembled WGS sequence"/>
</dbReference>
<gene>
    <name evidence="6" type="ORF">ACHIPV_17630</name>
    <name evidence="5" type="ORF">ACHIRB_29885</name>
</gene>
<dbReference type="EMBL" id="JBIMSP010000029">
    <property type="protein sequence ID" value="MFH5243682.1"/>
    <property type="molecule type" value="Genomic_DNA"/>
</dbReference>
<sequence>MTRQRALWASTSMSTRGGVASFVRVMAGMPIWSDWNVHHVATHRDGNPTVKVGTFAAGLVNFVFQLIFRRPDVVHLHMASYGSFFRKYLLHLLARLFRVPVVVHIHGAEFDLFYEKSPRWVQWAIRDSLTHASVVVALGRSWVARLSAIAPTARIVAVPNSVQAQAPITQPGADEPVHVLFLGRVGDRKGTFALIEAWAAMLADIGTEYSAGRIPARLTIAGDGEVERARALVTAKGLDDSVDVLGWIPSDTVPQLLRTAQVLALPSHNEGQPMAILESMANGLCVLSSPVGGITDLIDETCGVLVPPGDVDKLAAALGWLVRDDDARTRLGSAALQRVREDFDADVLWRKFDELYRELQG</sequence>
<dbReference type="EMBL" id="JBIMSN010000158">
    <property type="protein sequence ID" value="MFH5232747.1"/>
    <property type="molecule type" value="Genomic_DNA"/>
</dbReference>
<evidence type="ECO:0000259" key="4">
    <source>
        <dbReference type="Pfam" id="PF13579"/>
    </source>
</evidence>
<organism evidence="6 7">
    <name type="scientific">Antrihabitans spumae</name>
    <dbReference type="NCBI Taxonomy" id="3373370"/>
    <lineage>
        <taxon>Bacteria</taxon>
        <taxon>Bacillati</taxon>
        <taxon>Actinomycetota</taxon>
        <taxon>Actinomycetes</taxon>
        <taxon>Mycobacteriales</taxon>
        <taxon>Nocardiaceae</taxon>
        <taxon>Antrihabitans</taxon>
    </lineage>
</organism>
<dbReference type="RefSeq" id="WP_395125224.1">
    <property type="nucleotide sequence ID" value="NZ_JBIMSN010000158.1"/>
</dbReference>
<evidence type="ECO:0000313" key="6">
    <source>
        <dbReference type="EMBL" id="MFH5243682.1"/>
    </source>
</evidence>
<keyword evidence="1 6" id="KW-0328">Glycosyltransferase</keyword>